<keyword evidence="3" id="KW-1185">Reference proteome</keyword>
<protein>
    <submittedName>
        <fullName evidence="2">Uncharacterized protein</fullName>
    </submittedName>
</protein>
<comment type="caution">
    <text evidence="2">The sequence shown here is derived from an EMBL/GenBank/DDBJ whole genome shotgun (WGS) entry which is preliminary data.</text>
</comment>
<dbReference type="AlphaFoldDB" id="A0A317CMN7"/>
<keyword evidence="1" id="KW-0812">Transmembrane</keyword>
<name>A0A317CMN7_9GAMM</name>
<evidence type="ECO:0000313" key="3">
    <source>
        <dbReference type="Proteomes" id="UP000245539"/>
    </source>
</evidence>
<organism evidence="2 3">
    <name type="scientific">Leucothrix pacifica</name>
    <dbReference type="NCBI Taxonomy" id="1247513"/>
    <lineage>
        <taxon>Bacteria</taxon>
        <taxon>Pseudomonadati</taxon>
        <taxon>Pseudomonadota</taxon>
        <taxon>Gammaproteobacteria</taxon>
        <taxon>Thiotrichales</taxon>
        <taxon>Thiotrichaceae</taxon>
        <taxon>Leucothrix</taxon>
    </lineage>
</organism>
<feature type="transmembrane region" description="Helical" evidence="1">
    <location>
        <begin position="17"/>
        <end position="34"/>
    </location>
</feature>
<reference evidence="2 3" key="1">
    <citation type="submission" date="2018-05" db="EMBL/GenBank/DDBJ databases">
        <title>Leucothrix arctica sp. nov., isolated from Arctic seawater.</title>
        <authorList>
            <person name="Choi A."/>
            <person name="Baek K."/>
        </authorList>
    </citation>
    <scope>NUCLEOTIDE SEQUENCE [LARGE SCALE GENOMIC DNA]</scope>
    <source>
        <strain evidence="2 3">JCM 18388</strain>
    </source>
</reference>
<dbReference type="Proteomes" id="UP000245539">
    <property type="component" value="Unassembled WGS sequence"/>
</dbReference>
<keyword evidence="1" id="KW-0472">Membrane</keyword>
<sequence length="304" mass="34298">MIETPCRNPALGKSLKIIGFLMIVLGAAGIPVFGSALDGLGWIVAIVIMMLGVAIYLYASRLGSVSAGDLLAKDKRAPIVFVRSFQDEQDDYSLTGYNKSLKSMDTDALSNNNVWGPGVQLQFNTLLESIGPYIAIGRPGENLAGIGAARVYVSDDDWQDKILEYFHRSQMVIMRAGKTQGLRWELEQLVEMQKPQSILLILPHTQADYQEFRQWANDVLPKPLPADKPDARFLLFRQDWTPQPLTPQRFLFNTLEPFFKQNQIERKDIRLSYFLKYDSWLNYLVGISVLIAAGLGLYFIAQLF</sequence>
<dbReference type="EMBL" id="QGKM01000007">
    <property type="protein sequence ID" value="PWQ99895.1"/>
    <property type="molecule type" value="Genomic_DNA"/>
</dbReference>
<dbReference type="OrthoDB" id="7107981at2"/>
<accession>A0A317CMN7</accession>
<evidence type="ECO:0000313" key="2">
    <source>
        <dbReference type="EMBL" id="PWQ99895.1"/>
    </source>
</evidence>
<feature type="transmembrane region" description="Helical" evidence="1">
    <location>
        <begin position="40"/>
        <end position="59"/>
    </location>
</feature>
<proteinExistence type="predicted"/>
<feature type="transmembrane region" description="Helical" evidence="1">
    <location>
        <begin position="280"/>
        <end position="301"/>
    </location>
</feature>
<evidence type="ECO:0000256" key="1">
    <source>
        <dbReference type="SAM" id="Phobius"/>
    </source>
</evidence>
<dbReference type="RefSeq" id="WP_109836439.1">
    <property type="nucleotide sequence ID" value="NZ_QGKM01000007.1"/>
</dbReference>
<keyword evidence="1" id="KW-1133">Transmembrane helix</keyword>
<gene>
    <name evidence="2" type="ORF">DKW60_04305</name>
</gene>